<dbReference type="Pfam" id="PF00112">
    <property type="entry name" value="Peptidase_C1"/>
    <property type="match status" value="1"/>
</dbReference>
<feature type="transmembrane region" description="Helical" evidence="5">
    <location>
        <begin position="368"/>
        <end position="386"/>
    </location>
</feature>
<feature type="compositionally biased region" description="Polar residues" evidence="4">
    <location>
        <begin position="452"/>
        <end position="465"/>
    </location>
</feature>
<dbReference type="InterPro" id="IPR025661">
    <property type="entry name" value="Pept_asp_AS"/>
</dbReference>
<keyword evidence="5" id="KW-0472">Membrane</keyword>
<dbReference type="InterPro" id="IPR038765">
    <property type="entry name" value="Papain-like_cys_pep_sf"/>
</dbReference>
<dbReference type="PANTHER" id="PTHR12411">
    <property type="entry name" value="CYSTEINE PROTEASE FAMILY C1-RELATED"/>
    <property type="match status" value="1"/>
</dbReference>
<dbReference type="SMART" id="SM00848">
    <property type="entry name" value="Inhibitor_I29"/>
    <property type="match status" value="1"/>
</dbReference>
<keyword evidence="5" id="KW-1133">Transmembrane helix</keyword>
<dbReference type="PRINTS" id="PR00705">
    <property type="entry name" value="PAPAIN"/>
</dbReference>
<evidence type="ECO:0008006" key="10">
    <source>
        <dbReference type="Google" id="ProtNLM"/>
    </source>
</evidence>
<dbReference type="SMART" id="SM00645">
    <property type="entry name" value="Pept_C1"/>
    <property type="match status" value="1"/>
</dbReference>
<dbReference type="GO" id="GO:0008234">
    <property type="term" value="F:cysteine-type peptidase activity"/>
    <property type="evidence" value="ECO:0007669"/>
    <property type="project" value="InterPro"/>
</dbReference>
<keyword evidence="3" id="KW-1015">Disulfide bond</keyword>
<evidence type="ECO:0000256" key="3">
    <source>
        <dbReference type="ARBA" id="ARBA00023157"/>
    </source>
</evidence>
<accession>A0AA36I5W9</accession>
<dbReference type="PROSITE" id="PS00139">
    <property type="entry name" value="THIOL_PROTEASE_CYS"/>
    <property type="match status" value="1"/>
</dbReference>
<dbReference type="InterPro" id="IPR000169">
    <property type="entry name" value="Pept_cys_AS"/>
</dbReference>
<evidence type="ECO:0000256" key="4">
    <source>
        <dbReference type="SAM" id="MobiDB-lite"/>
    </source>
</evidence>
<dbReference type="Proteomes" id="UP001178507">
    <property type="component" value="Unassembled WGS sequence"/>
</dbReference>
<comment type="similarity">
    <text evidence="1">Belongs to the peptidase C1 family.</text>
</comment>
<reference evidence="8" key="1">
    <citation type="submission" date="2023-08" db="EMBL/GenBank/DDBJ databases">
        <authorList>
            <person name="Chen Y."/>
            <person name="Shah S."/>
            <person name="Dougan E. K."/>
            <person name="Thang M."/>
            <person name="Chan C."/>
        </authorList>
    </citation>
    <scope>NUCLEOTIDE SEQUENCE</scope>
</reference>
<dbReference type="GO" id="GO:0006508">
    <property type="term" value="P:proteolysis"/>
    <property type="evidence" value="ECO:0007669"/>
    <property type="project" value="InterPro"/>
</dbReference>
<dbReference type="InterPro" id="IPR039417">
    <property type="entry name" value="Peptidase_C1A_papain-like"/>
</dbReference>
<dbReference type="InterPro" id="IPR013201">
    <property type="entry name" value="Prot_inhib_I29"/>
</dbReference>
<gene>
    <name evidence="8" type="ORF">EVOR1521_LOCUS9289</name>
</gene>
<proteinExistence type="inferred from homology"/>
<dbReference type="PROSITE" id="PS00639">
    <property type="entry name" value="THIOL_PROTEASE_HIS"/>
    <property type="match status" value="1"/>
</dbReference>
<feature type="region of interest" description="Disordered" evidence="4">
    <location>
        <begin position="417"/>
        <end position="465"/>
    </location>
</feature>
<dbReference type="Pfam" id="PF08246">
    <property type="entry name" value="Inhibitor_I29"/>
    <property type="match status" value="1"/>
</dbReference>
<dbReference type="SUPFAM" id="SSF54001">
    <property type="entry name" value="Cysteine proteinases"/>
    <property type="match status" value="1"/>
</dbReference>
<evidence type="ECO:0000313" key="8">
    <source>
        <dbReference type="EMBL" id="CAJ1381688.1"/>
    </source>
</evidence>
<keyword evidence="9" id="KW-1185">Reference proteome</keyword>
<keyword evidence="2" id="KW-0865">Zymogen</keyword>
<evidence type="ECO:0000256" key="2">
    <source>
        <dbReference type="ARBA" id="ARBA00023145"/>
    </source>
</evidence>
<dbReference type="FunFam" id="3.90.70.10:FF:000332">
    <property type="entry name" value="Cathepsin L1"/>
    <property type="match status" value="1"/>
</dbReference>
<name>A0AA36I5W9_9DINO</name>
<sequence length="465" mass="49494">MMRRAVAGVLALCAAEDPSTLTTSSPSLRVVADDQRSCAEEFEEFIRKFGKKYDSLEEKERRAAIFCQNLEFIKQRNSEGHNYTVGVTPFADMTTEEFRSSFGLPPESRNLSAIWGGLPEEAPLLRGTLGGPPDSVDWRRSGAVSVVQNQGHCGACWTFATAGAIEGAWKVAGGSLYTLSEQQLLDCADDTYHNSGCKGGNPMNAFVYVRDKGLCTARSYNYRAVQSGCQANSCTQVIPPGGVRGYRAVAHDSESALMEAVAQQPVSVAIDGDSVVFQLYTGGVITGDCFTKIDHGVLLVGYGNDGGTPYWIIKNSWGASWGEDGFGRLSRKAGGLVGECGILSDASYPVLNKGKVVPGTWDPDPGTVAGIIFAVICGCCVAGFMYSQLCARRNRRQPPLLASQPAQVQASRFSMPNPWARQAVTPAPAPSATAPYAAQPAASAPPQAPGRSGNSAPSRLLQQNK</sequence>
<dbReference type="EMBL" id="CAUJNA010000835">
    <property type="protein sequence ID" value="CAJ1381688.1"/>
    <property type="molecule type" value="Genomic_DNA"/>
</dbReference>
<dbReference type="CDD" id="cd02248">
    <property type="entry name" value="Peptidase_C1A"/>
    <property type="match status" value="1"/>
</dbReference>
<protein>
    <recommendedName>
        <fullName evidence="10">Cysteine protease</fullName>
    </recommendedName>
</protein>
<feature type="domain" description="Cathepsin propeptide inhibitor" evidence="7">
    <location>
        <begin position="42"/>
        <end position="98"/>
    </location>
</feature>
<dbReference type="PROSITE" id="PS00640">
    <property type="entry name" value="THIOL_PROTEASE_ASN"/>
    <property type="match status" value="1"/>
</dbReference>
<evidence type="ECO:0000259" key="7">
    <source>
        <dbReference type="SMART" id="SM00848"/>
    </source>
</evidence>
<dbReference type="AlphaFoldDB" id="A0AA36I5W9"/>
<evidence type="ECO:0000256" key="1">
    <source>
        <dbReference type="ARBA" id="ARBA00008455"/>
    </source>
</evidence>
<dbReference type="Gene3D" id="3.90.70.10">
    <property type="entry name" value="Cysteine proteinases"/>
    <property type="match status" value="1"/>
</dbReference>
<evidence type="ECO:0000256" key="5">
    <source>
        <dbReference type="SAM" id="Phobius"/>
    </source>
</evidence>
<evidence type="ECO:0000259" key="6">
    <source>
        <dbReference type="SMART" id="SM00645"/>
    </source>
</evidence>
<feature type="domain" description="Peptidase C1A papain C-terminal" evidence="6">
    <location>
        <begin position="132"/>
        <end position="350"/>
    </location>
</feature>
<comment type="caution">
    <text evidence="8">The sequence shown here is derived from an EMBL/GenBank/DDBJ whole genome shotgun (WGS) entry which is preliminary data.</text>
</comment>
<keyword evidence="5" id="KW-0812">Transmembrane</keyword>
<dbReference type="InterPro" id="IPR025660">
    <property type="entry name" value="Pept_his_AS"/>
</dbReference>
<organism evidence="8 9">
    <name type="scientific">Effrenium voratum</name>
    <dbReference type="NCBI Taxonomy" id="2562239"/>
    <lineage>
        <taxon>Eukaryota</taxon>
        <taxon>Sar</taxon>
        <taxon>Alveolata</taxon>
        <taxon>Dinophyceae</taxon>
        <taxon>Suessiales</taxon>
        <taxon>Symbiodiniaceae</taxon>
        <taxon>Effrenium</taxon>
    </lineage>
</organism>
<evidence type="ECO:0000313" key="9">
    <source>
        <dbReference type="Proteomes" id="UP001178507"/>
    </source>
</evidence>
<dbReference type="InterPro" id="IPR013128">
    <property type="entry name" value="Peptidase_C1A"/>
</dbReference>
<feature type="compositionally biased region" description="Low complexity" evidence="4">
    <location>
        <begin position="430"/>
        <end position="445"/>
    </location>
</feature>
<dbReference type="InterPro" id="IPR000668">
    <property type="entry name" value="Peptidase_C1A_C"/>
</dbReference>